<evidence type="ECO:0000313" key="2">
    <source>
        <dbReference type="EMBL" id="RXN26374.1"/>
    </source>
</evidence>
<evidence type="ECO:0000313" key="3">
    <source>
        <dbReference type="Proteomes" id="UP000290572"/>
    </source>
</evidence>
<dbReference type="Proteomes" id="UP000290572">
    <property type="component" value="Unassembled WGS sequence"/>
</dbReference>
<organism evidence="2 3">
    <name type="scientific">Labeo rohita</name>
    <name type="common">Indian major carp</name>
    <name type="synonym">Cyprinus rohita</name>
    <dbReference type="NCBI Taxonomy" id="84645"/>
    <lineage>
        <taxon>Eukaryota</taxon>
        <taxon>Metazoa</taxon>
        <taxon>Chordata</taxon>
        <taxon>Craniata</taxon>
        <taxon>Vertebrata</taxon>
        <taxon>Euteleostomi</taxon>
        <taxon>Actinopterygii</taxon>
        <taxon>Neopterygii</taxon>
        <taxon>Teleostei</taxon>
        <taxon>Ostariophysi</taxon>
        <taxon>Cypriniformes</taxon>
        <taxon>Cyprinidae</taxon>
        <taxon>Labeoninae</taxon>
        <taxon>Labeonini</taxon>
        <taxon>Labeo</taxon>
    </lineage>
</organism>
<keyword evidence="3" id="KW-1185">Reference proteome</keyword>
<sequence>MGASVARLNEAQRSSLPPRLTRTACTRRTEPHPRKPAVSGWTLGSHDSYELQLSLVEMSWANEPCKVSEWGLEVGWSVLVSQRDEKGLVGRTEEATLG</sequence>
<accession>A0A498N3T0</accession>
<evidence type="ECO:0000256" key="1">
    <source>
        <dbReference type="SAM" id="MobiDB-lite"/>
    </source>
</evidence>
<proteinExistence type="predicted"/>
<feature type="region of interest" description="Disordered" evidence="1">
    <location>
        <begin position="1"/>
        <end position="39"/>
    </location>
</feature>
<gene>
    <name evidence="2" type="ORF">ROHU_020853</name>
</gene>
<name>A0A498N3T0_LABRO</name>
<protein>
    <submittedName>
        <fullName evidence="2">Uncharacterized protein</fullName>
    </submittedName>
</protein>
<reference evidence="2 3" key="1">
    <citation type="submission" date="2018-03" db="EMBL/GenBank/DDBJ databases">
        <title>Draft genome sequence of Rohu Carp (Labeo rohita).</title>
        <authorList>
            <person name="Das P."/>
            <person name="Kushwaha B."/>
            <person name="Joshi C.G."/>
            <person name="Kumar D."/>
            <person name="Nagpure N.S."/>
            <person name="Sahoo L."/>
            <person name="Das S.P."/>
            <person name="Bit A."/>
            <person name="Patnaik S."/>
            <person name="Meher P.K."/>
            <person name="Jayasankar P."/>
            <person name="Koringa P.G."/>
            <person name="Patel N.V."/>
            <person name="Hinsu A.T."/>
            <person name="Kumar R."/>
            <person name="Pandey M."/>
            <person name="Agarwal S."/>
            <person name="Srivastava S."/>
            <person name="Singh M."/>
            <person name="Iquebal M.A."/>
            <person name="Jaiswal S."/>
            <person name="Angadi U.B."/>
            <person name="Kumar N."/>
            <person name="Raza M."/>
            <person name="Shah T.M."/>
            <person name="Rai A."/>
            <person name="Jena J.K."/>
        </authorList>
    </citation>
    <scope>NUCLEOTIDE SEQUENCE [LARGE SCALE GENOMIC DNA]</scope>
    <source>
        <strain evidence="2">DASCIFA01</strain>
        <tissue evidence="2">Testis</tissue>
    </source>
</reference>
<comment type="caution">
    <text evidence="2">The sequence shown here is derived from an EMBL/GenBank/DDBJ whole genome shotgun (WGS) entry which is preliminary data.</text>
</comment>
<dbReference type="EMBL" id="QBIY01012241">
    <property type="protein sequence ID" value="RXN26374.1"/>
    <property type="molecule type" value="Genomic_DNA"/>
</dbReference>
<dbReference type="AlphaFoldDB" id="A0A498N3T0"/>